<dbReference type="Proteomes" id="UP000034956">
    <property type="component" value="Unassembled WGS sequence"/>
</dbReference>
<dbReference type="GO" id="GO:0016857">
    <property type="term" value="F:racemase and epimerase activity, acting on carbohydrates and derivatives"/>
    <property type="evidence" value="ECO:0007669"/>
    <property type="project" value="InterPro"/>
</dbReference>
<evidence type="ECO:0000256" key="1">
    <source>
        <dbReference type="ARBA" id="ARBA00022723"/>
    </source>
</evidence>
<dbReference type="InterPro" id="IPR013785">
    <property type="entry name" value="Aldolase_TIM"/>
</dbReference>
<comment type="caution">
    <text evidence="3">The sequence shown here is derived from an EMBL/GenBank/DDBJ whole genome shotgun (WGS) entry which is preliminary data.</text>
</comment>
<gene>
    <name evidence="3" type="ORF">UY23_C0001G0025</name>
</gene>
<dbReference type="PANTHER" id="PTHR11749">
    <property type="entry name" value="RIBULOSE-5-PHOSPHATE-3-EPIMERASE"/>
    <property type="match status" value="1"/>
</dbReference>
<dbReference type="InterPro" id="IPR011060">
    <property type="entry name" value="RibuloseP-bd_barrel"/>
</dbReference>
<evidence type="ECO:0000256" key="2">
    <source>
        <dbReference type="ARBA" id="ARBA00023235"/>
    </source>
</evidence>
<protein>
    <submittedName>
        <fullName evidence="3">Ribulose-phosphate 3-epimerase</fullName>
    </submittedName>
</protein>
<dbReference type="EMBL" id="LCPF01000001">
    <property type="protein sequence ID" value="KKU91419.1"/>
    <property type="molecule type" value="Genomic_DNA"/>
</dbReference>
<dbReference type="GO" id="GO:0005975">
    <property type="term" value="P:carbohydrate metabolic process"/>
    <property type="evidence" value="ECO:0007669"/>
    <property type="project" value="InterPro"/>
</dbReference>
<sequence>MEVIPVINCPDFKCVKKRLKKIRKLGSAWAHIDVADGIFTRVITWHRPEDLIRYKKRFSPAAFLGRLFGRKNTSPEINLEIHLMVQNPESVLDGWLKTGAKRVVIHTEAVADGWVRIMDKCGEYKAELMAALAPEAPVQDLILLLGRYSIRGAQVLAVPPGPAGQKFNPKILEKIAALKKEAPDVKIEVDGGINPETARLAKAAGADIVTSSAYIWRSFNHAKAFEKLKSVQ</sequence>
<dbReference type="InterPro" id="IPR000056">
    <property type="entry name" value="Ribul_P_3_epim-like"/>
</dbReference>
<evidence type="ECO:0000313" key="4">
    <source>
        <dbReference type="Proteomes" id="UP000034956"/>
    </source>
</evidence>
<name>A0A0G1UBC4_9BACT</name>
<reference evidence="3 4" key="1">
    <citation type="journal article" date="2015" name="Nature">
        <title>rRNA introns, odd ribosomes, and small enigmatic genomes across a large radiation of phyla.</title>
        <authorList>
            <person name="Brown C.T."/>
            <person name="Hug L.A."/>
            <person name="Thomas B.C."/>
            <person name="Sharon I."/>
            <person name="Castelle C.J."/>
            <person name="Singh A."/>
            <person name="Wilkins M.J."/>
            <person name="Williams K.H."/>
            <person name="Banfield J.F."/>
        </authorList>
    </citation>
    <scope>NUCLEOTIDE SEQUENCE [LARGE SCALE GENOMIC DNA]</scope>
</reference>
<dbReference type="PATRIC" id="fig|1618660.3.peg.25"/>
<dbReference type="SUPFAM" id="SSF51366">
    <property type="entry name" value="Ribulose-phoshate binding barrel"/>
    <property type="match status" value="1"/>
</dbReference>
<dbReference type="Pfam" id="PF00834">
    <property type="entry name" value="Ribul_P_3_epim"/>
    <property type="match status" value="1"/>
</dbReference>
<dbReference type="Gene3D" id="3.20.20.70">
    <property type="entry name" value="Aldolase class I"/>
    <property type="match status" value="1"/>
</dbReference>
<accession>A0A0G1UBC4</accession>
<evidence type="ECO:0000313" key="3">
    <source>
        <dbReference type="EMBL" id="KKU91419.1"/>
    </source>
</evidence>
<keyword evidence="2" id="KW-0413">Isomerase</keyword>
<organism evidence="3 4">
    <name type="scientific">Candidatus Jorgensenbacteria bacterium GW2011_GWA1_48_11</name>
    <dbReference type="NCBI Taxonomy" id="1618660"/>
    <lineage>
        <taxon>Bacteria</taxon>
        <taxon>Candidatus Joergenseniibacteriota</taxon>
    </lineage>
</organism>
<dbReference type="AlphaFoldDB" id="A0A0G1UBC4"/>
<keyword evidence="1" id="KW-0479">Metal-binding</keyword>
<dbReference type="GO" id="GO:0046872">
    <property type="term" value="F:metal ion binding"/>
    <property type="evidence" value="ECO:0007669"/>
    <property type="project" value="UniProtKB-KW"/>
</dbReference>
<proteinExistence type="predicted"/>